<accession>A0A8J2RCC0</accession>
<proteinExistence type="predicted"/>
<sequence length="61" mass="7110">MVRNMGQMEVNNAEDVYDWQSLIESMPTRLARVLESNGDMNKYFTMNKFNGTCTLRIFKVA</sequence>
<evidence type="ECO:0000313" key="2">
    <source>
        <dbReference type="Proteomes" id="UP000789390"/>
    </source>
</evidence>
<protein>
    <submittedName>
        <fullName evidence="1">Uncharacterized protein</fullName>
    </submittedName>
</protein>
<dbReference type="AlphaFoldDB" id="A0A8J2RCC0"/>
<organism evidence="1 2">
    <name type="scientific">Daphnia galeata</name>
    <dbReference type="NCBI Taxonomy" id="27404"/>
    <lineage>
        <taxon>Eukaryota</taxon>
        <taxon>Metazoa</taxon>
        <taxon>Ecdysozoa</taxon>
        <taxon>Arthropoda</taxon>
        <taxon>Crustacea</taxon>
        <taxon>Branchiopoda</taxon>
        <taxon>Diplostraca</taxon>
        <taxon>Cladocera</taxon>
        <taxon>Anomopoda</taxon>
        <taxon>Daphniidae</taxon>
        <taxon>Daphnia</taxon>
    </lineage>
</organism>
<dbReference type="OrthoDB" id="6722168at2759"/>
<dbReference type="EMBL" id="CAKKLH010000060">
    <property type="protein sequence ID" value="CAH0101559.1"/>
    <property type="molecule type" value="Genomic_DNA"/>
</dbReference>
<dbReference type="Proteomes" id="UP000789390">
    <property type="component" value="Unassembled WGS sequence"/>
</dbReference>
<evidence type="ECO:0000313" key="1">
    <source>
        <dbReference type="EMBL" id="CAH0101559.1"/>
    </source>
</evidence>
<gene>
    <name evidence="1" type="ORF">DGAL_LOCUS3894</name>
</gene>
<name>A0A8J2RCC0_9CRUS</name>
<reference evidence="1" key="1">
    <citation type="submission" date="2021-11" db="EMBL/GenBank/DDBJ databases">
        <authorList>
            <person name="Schell T."/>
        </authorList>
    </citation>
    <scope>NUCLEOTIDE SEQUENCE</scope>
    <source>
        <strain evidence="1">M5</strain>
    </source>
</reference>
<keyword evidence="2" id="KW-1185">Reference proteome</keyword>
<comment type="caution">
    <text evidence="1">The sequence shown here is derived from an EMBL/GenBank/DDBJ whole genome shotgun (WGS) entry which is preliminary data.</text>
</comment>